<gene>
    <name evidence="1" type="ORF">TRICI_006498</name>
</gene>
<dbReference type="VEuPathDB" id="FungiDB:TRICI_006498"/>
<organism evidence="1 2">
    <name type="scientific">Trichomonascus ciferrii</name>
    <dbReference type="NCBI Taxonomy" id="44093"/>
    <lineage>
        <taxon>Eukaryota</taxon>
        <taxon>Fungi</taxon>
        <taxon>Dikarya</taxon>
        <taxon>Ascomycota</taxon>
        <taxon>Saccharomycotina</taxon>
        <taxon>Dipodascomycetes</taxon>
        <taxon>Dipodascales</taxon>
        <taxon>Trichomonascaceae</taxon>
        <taxon>Trichomonascus</taxon>
        <taxon>Trichomonascus ciferrii complex</taxon>
    </lineage>
</organism>
<sequence length="383" mass="44854">MVIGPNVFSSLRDGMKKELTPTGLVEIIQRLGARTEWQVNTLRQNYEELVKSEELGIENGSISSGQGQFGFASLLYRIVSEEHTHNAYMVLFCEYCLYRIYDSERRGDVYLNPFLYHFIRYYHYTASELIRLALRHILNEDGINLGNQSLNELKDELRRYDQIENTRILTTPKLRQYLLDQGFDDQEVVEVVEDRKYRDDFINPRIEPRKQLIAFHRQAGGEKNRVDENIVRQLNNLYPTMGVLDCDTLTSLTDPFNWLTKHVFNHVLVTDDQISRLHLIQHVLIRVQANHDWVDFIHNAIISNHINSSSELPLLIHEFVSFNLQTYPFEWVVRLLCTFLLSLSNKNFLSPPKDYQALFSGFLPWIGTIHEAWLLYVSANNTQ</sequence>
<dbReference type="EMBL" id="SWFS01000539">
    <property type="protein sequence ID" value="KAA8898681.1"/>
    <property type="molecule type" value="Genomic_DNA"/>
</dbReference>
<evidence type="ECO:0000313" key="1">
    <source>
        <dbReference type="EMBL" id="KAA8898681.1"/>
    </source>
</evidence>
<comment type="caution">
    <text evidence="1">The sequence shown here is derived from an EMBL/GenBank/DDBJ whole genome shotgun (WGS) entry which is preliminary data.</text>
</comment>
<protein>
    <submittedName>
        <fullName evidence="1">Uncharacterized protein</fullName>
    </submittedName>
</protein>
<keyword evidence="2" id="KW-1185">Reference proteome</keyword>
<reference evidence="1" key="1">
    <citation type="journal article" date="2019" name="G3 (Bethesda)">
        <title>Genome Assemblies of Two Rare Opportunistic Yeast Pathogens: Diutina rugosa (syn. Candida rugosa) and Trichomonascus ciferrii (syn. Candida ciferrii).</title>
        <authorList>
            <person name="Mixao V."/>
            <person name="Saus E."/>
            <person name="Hansen A.P."/>
            <person name="Lass-Florl C."/>
            <person name="Gabaldon T."/>
        </authorList>
    </citation>
    <scope>NUCLEOTIDE SEQUENCE</scope>
    <source>
        <strain evidence="1">CBS 4856</strain>
    </source>
</reference>
<dbReference type="AlphaFoldDB" id="A0A642UGQ5"/>
<proteinExistence type="predicted"/>
<name>A0A642UGQ5_9ASCO</name>
<accession>A0A642UGQ5</accession>
<evidence type="ECO:0000313" key="2">
    <source>
        <dbReference type="Proteomes" id="UP000761534"/>
    </source>
</evidence>
<dbReference type="Proteomes" id="UP000761534">
    <property type="component" value="Unassembled WGS sequence"/>
</dbReference>